<dbReference type="STRING" id="445971.ANASTE_00512"/>
<protein>
    <recommendedName>
        <fullName evidence="4">GOLD domain-containing protein</fullName>
    </recommendedName>
</protein>
<dbReference type="GeneID" id="97999454"/>
<accession>B1C715</accession>
<reference evidence="2" key="1">
    <citation type="submission" date="2008-01" db="EMBL/GenBank/DDBJ databases">
        <authorList>
            <person name="Fulton L."/>
            <person name="Clifton S."/>
            <person name="Fulton B."/>
            <person name="Xu J."/>
            <person name="Minx P."/>
            <person name="Pepin K.H."/>
            <person name="Johnson M."/>
            <person name="Thiruvilangam P."/>
            <person name="Bhonagiri V."/>
            <person name="Nash W.E."/>
            <person name="Mardis E.R."/>
            <person name="Wilson R.K."/>
        </authorList>
    </citation>
    <scope>NUCLEOTIDE SEQUENCE [LARGE SCALE GENOMIC DNA]</scope>
    <source>
        <strain evidence="2">DSM 17244</strain>
    </source>
</reference>
<feature type="chain" id="PRO_5039052644" description="GOLD domain-containing protein" evidence="1">
    <location>
        <begin position="20"/>
        <end position="141"/>
    </location>
</feature>
<organism evidence="2 3">
    <name type="scientific">Anaerofustis stercorihominis DSM 17244</name>
    <dbReference type="NCBI Taxonomy" id="445971"/>
    <lineage>
        <taxon>Bacteria</taxon>
        <taxon>Bacillati</taxon>
        <taxon>Bacillota</taxon>
        <taxon>Clostridia</taxon>
        <taxon>Eubacteriales</taxon>
        <taxon>Eubacteriaceae</taxon>
        <taxon>Anaerofustis</taxon>
    </lineage>
</organism>
<dbReference type="Proteomes" id="UP000005178">
    <property type="component" value="Unassembled WGS sequence"/>
</dbReference>
<gene>
    <name evidence="2" type="ORF">ANASTE_00512</name>
</gene>
<evidence type="ECO:0000256" key="1">
    <source>
        <dbReference type="SAM" id="SignalP"/>
    </source>
</evidence>
<dbReference type="EMBL" id="ABIL02000005">
    <property type="protein sequence ID" value="EDS72802.1"/>
    <property type="molecule type" value="Genomic_DNA"/>
</dbReference>
<comment type="caution">
    <text evidence="2">The sequence shown here is derived from an EMBL/GenBank/DDBJ whole genome shotgun (WGS) entry which is preliminary data.</text>
</comment>
<sequence length="141" mass="15955">MKRASILFMCIFMSLGILSGCEVYDNSHHSNSSNDKNHMNILEDDDITAVQDDNELEISLNDFKGKKEYKLNLNDNADITVDYKLEKGSLRLTLKDDEGIDTFTAEAYRTHGYTFEVEDKGTYTLIIKGTDVSGKVEIEVD</sequence>
<name>B1C715_9FIRM</name>
<feature type="signal peptide" evidence="1">
    <location>
        <begin position="1"/>
        <end position="19"/>
    </location>
</feature>
<keyword evidence="3" id="KW-1185">Reference proteome</keyword>
<reference evidence="2" key="2">
    <citation type="submission" date="2013-08" db="EMBL/GenBank/DDBJ databases">
        <title>Draft genome sequence of Anaerofustis stercorihominis (DSM 17244).</title>
        <authorList>
            <person name="Sudarsanam P."/>
            <person name="Ley R."/>
            <person name="Guruge J."/>
            <person name="Turnbaugh P.J."/>
            <person name="Mahowald M."/>
            <person name="Liep D."/>
            <person name="Gordon J."/>
        </authorList>
    </citation>
    <scope>NUCLEOTIDE SEQUENCE</scope>
    <source>
        <strain evidence="2">DSM 17244</strain>
    </source>
</reference>
<evidence type="ECO:0000313" key="2">
    <source>
        <dbReference type="EMBL" id="EDS72802.1"/>
    </source>
</evidence>
<evidence type="ECO:0008006" key="4">
    <source>
        <dbReference type="Google" id="ProtNLM"/>
    </source>
</evidence>
<dbReference type="HOGENOM" id="CLU_1821390_0_0_9"/>
<keyword evidence="1" id="KW-0732">Signal</keyword>
<dbReference type="RefSeq" id="WP_007048966.1">
    <property type="nucleotide sequence ID" value="NZ_DS560015.1"/>
</dbReference>
<evidence type="ECO:0000313" key="3">
    <source>
        <dbReference type="Proteomes" id="UP000005178"/>
    </source>
</evidence>
<dbReference type="AlphaFoldDB" id="B1C715"/>
<dbReference type="PROSITE" id="PS51257">
    <property type="entry name" value="PROKAR_LIPOPROTEIN"/>
    <property type="match status" value="1"/>
</dbReference>
<proteinExistence type="predicted"/>